<feature type="compositionally biased region" description="Gly residues" evidence="2">
    <location>
        <begin position="163"/>
        <end position="172"/>
    </location>
</feature>
<reference evidence="6" key="2">
    <citation type="submission" date="2019-09" db="UniProtKB">
        <authorList>
            <consortium name="WormBaseParasite"/>
        </authorList>
    </citation>
    <scope>IDENTIFICATION</scope>
</reference>
<feature type="transmembrane region" description="Helical" evidence="3">
    <location>
        <begin position="12"/>
        <end position="37"/>
    </location>
</feature>
<feature type="compositionally biased region" description="Pro residues" evidence="2">
    <location>
        <begin position="147"/>
        <end position="156"/>
    </location>
</feature>
<protein>
    <submittedName>
        <fullName evidence="6">Col_cuticle_N domain-containing protein</fullName>
    </submittedName>
</protein>
<dbReference type="Pfam" id="PF01391">
    <property type="entry name" value="Collagen"/>
    <property type="match status" value="1"/>
</dbReference>
<evidence type="ECO:0000256" key="2">
    <source>
        <dbReference type="SAM" id="MobiDB-lite"/>
    </source>
</evidence>
<evidence type="ECO:0000313" key="6">
    <source>
        <dbReference type="WBParaSite" id="HPBE_0000979301-mRNA-1"/>
    </source>
</evidence>
<sequence length="258" mass="25732">MGTSHTSAAMQVKALVTAAVTTSAIAIVICLIAAACIKLRIMLRGKNISAEVREAIFRLVHRKVSYRQDLSKGAWEAVTEVTVPAKAAAASSVFLSSIGHRFKRGHRKNRGGYVIAGGAGGGGWGGNGGHGGGGSGPSWGGNGGGRPGPPGPPGPAGPAGDDGAPGGAGQAGPMGPPGESGAPGDPGLDGPSGVEGIGGIPGHDGLYCPCPRRTLFMALAQRSKKKRLRLAAAKQRKSVHPLKKTRVSHVARSAGIAG</sequence>
<dbReference type="InterPro" id="IPR008160">
    <property type="entry name" value="Collagen"/>
</dbReference>
<name>A0A3P7ZE36_HELPZ</name>
<evidence type="ECO:0000256" key="3">
    <source>
        <dbReference type="SAM" id="Phobius"/>
    </source>
</evidence>
<dbReference type="Proteomes" id="UP000050761">
    <property type="component" value="Unassembled WGS sequence"/>
</dbReference>
<keyword evidence="3" id="KW-1133">Transmembrane helix</keyword>
<evidence type="ECO:0000313" key="4">
    <source>
        <dbReference type="EMBL" id="VDO82297.1"/>
    </source>
</evidence>
<proteinExistence type="predicted"/>
<keyword evidence="3" id="KW-0812">Transmembrane</keyword>
<dbReference type="WBParaSite" id="HPBE_0000979301-mRNA-1">
    <property type="protein sequence ID" value="HPBE_0000979301-mRNA-1"/>
    <property type="gene ID" value="HPBE_0000979301"/>
</dbReference>
<reference evidence="4 5" key="1">
    <citation type="submission" date="2018-11" db="EMBL/GenBank/DDBJ databases">
        <authorList>
            <consortium name="Pathogen Informatics"/>
        </authorList>
    </citation>
    <scope>NUCLEOTIDE SEQUENCE [LARGE SCALE GENOMIC DNA]</scope>
</reference>
<keyword evidence="1" id="KW-0677">Repeat</keyword>
<feature type="region of interest" description="Disordered" evidence="2">
    <location>
        <begin position="126"/>
        <end position="198"/>
    </location>
</feature>
<dbReference type="AlphaFoldDB" id="A0A3P7ZE36"/>
<organism evidence="4">
    <name type="scientific">Heligmosomoides polygyrus</name>
    <name type="common">Parasitic roundworm</name>
    <dbReference type="NCBI Taxonomy" id="6339"/>
    <lineage>
        <taxon>Eukaryota</taxon>
        <taxon>Metazoa</taxon>
        <taxon>Ecdysozoa</taxon>
        <taxon>Nematoda</taxon>
        <taxon>Chromadorea</taxon>
        <taxon>Rhabditida</taxon>
        <taxon>Rhabditina</taxon>
        <taxon>Rhabditomorpha</taxon>
        <taxon>Strongyloidea</taxon>
        <taxon>Heligmosomidae</taxon>
        <taxon>Heligmosomoides</taxon>
    </lineage>
</organism>
<keyword evidence="5" id="KW-1185">Reference proteome</keyword>
<gene>
    <name evidence="4" type="ORF">HPBE_LOCUS9794</name>
</gene>
<feature type="compositionally biased region" description="Gly residues" evidence="2">
    <location>
        <begin position="126"/>
        <end position="146"/>
    </location>
</feature>
<evidence type="ECO:0000256" key="1">
    <source>
        <dbReference type="ARBA" id="ARBA00022737"/>
    </source>
</evidence>
<dbReference type="EMBL" id="UZAH01026551">
    <property type="protein sequence ID" value="VDO82297.1"/>
    <property type="molecule type" value="Genomic_DNA"/>
</dbReference>
<evidence type="ECO:0000313" key="5">
    <source>
        <dbReference type="Proteomes" id="UP000050761"/>
    </source>
</evidence>
<keyword evidence="3" id="KW-0472">Membrane</keyword>
<accession>A0A3P7ZE36</accession>